<protein>
    <recommendedName>
        <fullName evidence="3">DUF2336 domain-containing protein</fullName>
    </recommendedName>
</protein>
<dbReference type="AlphaFoldDB" id="A0A0C1U7U9"/>
<accession>A0A0C1U7U9</accession>
<name>A0A0C1U7U9_9BACT</name>
<dbReference type="Proteomes" id="UP000031433">
    <property type="component" value="Unassembled WGS sequence"/>
</dbReference>
<proteinExistence type="predicted"/>
<comment type="caution">
    <text evidence="1">The sequence shown here is derived from an EMBL/GenBank/DDBJ whole genome shotgun (WGS) entry which is preliminary data.</text>
</comment>
<dbReference type="RefSeq" id="WP_039647440.1">
    <property type="nucleotide sequence ID" value="NZ_JXBL01000001.1"/>
</dbReference>
<evidence type="ECO:0008006" key="3">
    <source>
        <dbReference type="Google" id="ProtNLM"/>
    </source>
</evidence>
<gene>
    <name evidence="1" type="ORF">SE37_14280</name>
</gene>
<organism evidence="1 2">
    <name type="scientific">Geobacter soli</name>
    <dbReference type="NCBI Taxonomy" id="1510391"/>
    <lineage>
        <taxon>Bacteria</taxon>
        <taxon>Pseudomonadati</taxon>
        <taxon>Thermodesulfobacteriota</taxon>
        <taxon>Desulfuromonadia</taxon>
        <taxon>Geobacterales</taxon>
        <taxon>Geobacteraceae</taxon>
        <taxon>Geobacter</taxon>
    </lineage>
</organism>
<evidence type="ECO:0000313" key="1">
    <source>
        <dbReference type="EMBL" id="KIE43710.1"/>
    </source>
</evidence>
<evidence type="ECO:0000313" key="2">
    <source>
        <dbReference type="Proteomes" id="UP000031433"/>
    </source>
</evidence>
<dbReference type="EMBL" id="JXBL01000001">
    <property type="protein sequence ID" value="KIE43710.1"/>
    <property type="molecule type" value="Genomic_DNA"/>
</dbReference>
<sequence length="267" mass="28997">MEPSGIYAKNVQLDRELSQRLHGALTCGREELFQIVADPAPEVIRAALRNPALDENHLLVLLGRRDLGEDLVAAIGRHDAVAESHKLKAALVRNPATPAQLVMALLPHLYLFELVDLCLLAGVTPDQRVAAERAVIQRLSTTPLGNKITLARRATASILDALLKEGDMRVVESCLTNPRLKEGSVFQLVSSSRATGDVIAAVARHQCWSNRPNLKAAMLKNPNTPTSLFSTLLASASTMEVRNLAASGRLGAERKRLASQELKRRGC</sequence>
<reference evidence="1 2" key="1">
    <citation type="submission" date="2015-01" db="EMBL/GenBank/DDBJ databases">
        <title>Genome sequence of the anaerobic bacterium Geobacter soli GSS01, a dissimilatory Fe(III) reducer from soil.</title>
        <authorList>
            <person name="Yang G."/>
            <person name="Zhou S."/>
        </authorList>
    </citation>
    <scope>NUCLEOTIDE SEQUENCE [LARGE SCALE GENOMIC DNA]</scope>
    <source>
        <strain evidence="1 2">GSS01</strain>
    </source>
</reference>
<keyword evidence="2" id="KW-1185">Reference proteome</keyword>